<feature type="region of interest" description="Disordered" evidence="1">
    <location>
        <begin position="117"/>
        <end position="175"/>
    </location>
</feature>
<reference evidence="2 3" key="2">
    <citation type="journal article" date="2017" name="Front. Plant Sci.">
        <title>Gene Classification and Mining of Molecular Markers Useful in Red Clover (Trifolium pratense) Breeding.</title>
        <authorList>
            <person name="Istvanek J."/>
            <person name="Dluhosova J."/>
            <person name="Dluhos P."/>
            <person name="Patkova L."/>
            <person name="Nedelnik J."/>
            <person name="Repkova J."/>
        </authorList>
    </citation>
    <scope>NUCLEOTIDE SEQUENCE [LARGE SCALE GENOMIC DNA]</scope>
    <source>
        <strain evidence="3">cv. Tatra</strain>
        <tissue evidence="2">Young leaves</tissue>
    </source>
</reference>
<dbReference type="PANTHER" id="PTHR33103:SF19">
    <property type="entry name" value="OS09G0544700 PROTEIN"/>
    <property type="match status" value="1"/>
</dbReference>
<dbReference type="EMBL" id="ASHM01025087">
    <property type="protein sequence ID" value="PNX72771.1"/>
    <property type="molecule type" value="Genomic_DNA"/>
</dbReference>
<evidence type="ECO:0000313" key="2">
    <source>
        <dbReference type="EMBL" id="PNX72771.1"/>
    </source>
</evidence>
<dbReference type="SUPFAM" id="SSF48371">
    <property type="entry name" value="ARM repeat"/>
    <property type="match status" value="1"/>
</dbReference>
<dbReference type="AlphaFoldDB" id="A0A2K3L2L6"/>
<organism evidence="2 3">
    <name type="scientific">Trifolium pratense</name>
    <name type="common">Red clover</name>
    <dbReference type="NCBI Taxonomy" id="57577"/>
    <lineage>
        <taxon>Eukaryota</taxon>
        <taxon>Viridiplantae</taxon>
        <taxon>Streptophyta</taxon>
        <taxon>Embryophyta</taxon>
        <taxon>Tracheophyta</taxon>
        <taxon>Spermatophyta</taxon>
        <taxon>Magnoliopsida</taxon>
        <taxon>eudicotyledons</taxon>
        <taxon>Gunneridae</taxon>
        <taxon>Pentapetalae</taxon>
        <taxon>rosids</taxon>
        <taxon>fabids</taxon>
        <taxon>Fabales</taxon>
        <taxon>Fabaceae</taxon>
        <taxon>Papilionoideae</taxon>
        <taxon>50 kb inversion clade</taxon>
        <taxon>NPAAA clade</taxon>
        <taxon>Hologalegina</taxon>
        <taxon>IRL clade</taxon>
        <taxon>Trifolieae</taxon>
        <taxon>Trifolium</taxon>
    </lineage>
</organism>
<dbReference type="STRING" id="57577.A0A2K3L2L6"/>
<protein>
    <recommendedName>
        <fullName evidence="4">DUF674 family protein</fullName>
    </recommendedName>
</protein>
<name>A0A2K3L2L6_TRIPR</name>
<feature type="compositionally biased region" description="Acidic residues" evidence="1">
    <location>
        <begin position="118"/>
        <end position="174"/>
    </location>
</feature>
<dbReference type="InterPro" id="IPR007750">
    <property type="entry name" value="DUF674"/>
</dbReference>
<evidence type="ECO:0000256" key="1">
    <source>
        <dbReference type="SAM" id="MobiDB-lite"/>
    </source>
</evidence>
<evidence type="ECO:0000313" key="3">
    <source>
        <dbReference type="Proteomes" id="UP000236291"/>
    </source>
</evidence>
<dbReference type="PANTHER" id="PTHR33103">
    <property type="entry name" value="OS01G0153900 PROTEIN"/>
    <property type="match status" value="1"/>
</dbReference>
<accession>A0A2K3L2L6</accession>
<dbReference type="InterPro" id="IPR016024">
    <property type="entry name" value="ARM-type_fold"/>
</dbReference>
<proteinExistence type="predicted"/>
<sequence>MASSDSKLTLKLLIDTNNGKVLFAEASKPVVDFLFNMLYLPIATVVKILRKKRGMVCGFSNLHQSIEDLDEMYVHPQSSDRLFNPTIPIFSNLMSAILSTIDDNSTGVFDFLLNAELEKEDDDEDDEDYVEEEEEDDEDDEYDEDYNEFDDDEEDEEDEDKEEDEENEASDDDNILIKNGIVKEGVTYMVMDDLVIHPLFSAISMIELLNTKLNIKDINSLQEKVVELGVNEGIKLLEASMQSHSKMILTSVFINKED</sequence>
<evidence type="ECO:0008006" key="4">
    <source>
        <dbReference type="Google" id="ProtNLM"/>
    </source>
</evidence>
<dbReference type="ExpressionAtlas" id="A0A2K3L2L6">
    <property type="expression patterns" value="baseline"/>
</dbReference>
<dbReference type="Pfam" id="PF05056">
    <property type="entry name" value="DUF674"/>
    <property type="match status" value="1"/>
</dbReference>
<dbReference type="Proteomes" id="UP000236291">
    <property type="component" value="Unassembled WGS sequence"/>
</dbReference>
<comment type="caution">
    <text evidence="2">The sequence shown here is derived from an EMBL/GenBank/DDBJ whole genome shotgun (WGS) entry which is preliminary data.</text>
</comment>
<gene>
    <name evidence="2" type="ORF">L195_g028667</name>
</gene>
<reference evidence="2 3" key="1">
    <citation type="journal article" date="2014" name="Am. J. Bot.">
        <title>Genome assembly and annotation for red clover (Trifolium pratense; Fabaceae).</title>
        <authorList>
            <person name="Istvanek J."/>
            <person name="Jaros M."/>
            <person name="Krenek A."/>
            <person name="Repkova J."/>
        </authorList>
    </citation>
    <scope>NUCLEOTIDE SEQUENCE [LARGE SCALE GENOMIC DNA]</scope>
    <source>
        <strain evidence="3">cv. Tatra</strain>
        <tissue evidence="2">Young leaves</tissue>
    </source>
</reference>